<dbReference type="AlphaFoldDB" id="A0A1G7U5I3"/>
<comment type="similarity">
    <text evidence="2">Belongs to the UPF0298 family.</text>
</comment>
<protein>
    <recommendedName>
        <fullName evidence="2">UPF0298 protein SAMN05421791_10862</fullName>
    </recommendedName>
</protein>
<dbReference type="OrthoDB" id="2990788at2"/>
<comment type="subcellular location">
    <subcellularLocation>
        <location evidence="2">Cytoplasm</location>
    </subcellularLocation>
</comment>
<dbReference type="GO" id="GO:0005737">
    <property type="term" value="C:cytoplasm"/>
    <property type="evidence" value="ECO:0007669"/>
    <property type="project" value="UniProtKB-SubCell"/>
</dbReference>
<reference evidence="3 4" key="1">
    <citation type="submission" date="2016-10" db="EMBL/GenBank/DDBJ databases">
        <authorList>
            <person name="de Groot N.N."/>
        </authorList>
    </citation>
    <scope>NUCLEOTIDE SEQUENCE [LARGE SCALE GENOMIC DNA]</scope>
    <source>
        <strain evidence="3 4">ATCC BAA-466</strain>
    </source>
</reference>
<keyword evidence="1 2" id="KW-0963">Cytoplasm</keyword>
<evidence type="ECO:0000256" key="2">
    <source>
        <dbReference type="HAMAP-Rule" id="MF_01126"/>
    </source>
</evidence>
<dbReference type="Pfam" id="PF09902">
    <property type="entry name" value="DUF2129"/>
    <property type="match status" value="1"/>
</dbReference>
<dbReference type="STRING" id="120956.SAMN05421791_10862"/>
<evidence type="ECO:0000313" key="4">
    <source>
        <dbReference type="Proteomes" id="UP000199708"/>
    </source>
</evidence>
<dbReference type="Proteomes" id="UP000199708">
    <property type="component" value="Unassembled WGS sequence"/>
</dbReference>
<dbReference type="EMBL" id="FNCK01000008">
    <property type="protein sequence ID" value="SDG42521.1"/>
    <property type="molecule type" value="Genomic_DNA"/>
</dbReference>
<dbReference type="HAMAP" id="MF_01126">
    <property type="entry name" value="UPF0298"/>
    <property type="match status" value="1"/>
</dbReference>
<evidence type="ECO:0000256" key="1">
    <source>
        <dbReference type="ARBA" id="ARBA00022490"/>
    </source>
</evidence>
<dbReference type="InterPro" id="IPR016979">
    <property type="entry name" value="DUF2129"/>
</dbReference>
<gene>
    <name evidence="3" type="ORF">SAMN05421791_10862</name>
</gene>
<keyword evidence="4" id="KW-1185">Reference proteome</keyword>
<sequence>MTFEPVKRKSIIVWLYTLKQWKQLRKYGSVHHISERLKYAIMYVNDSQLDETLSSLRKLNFVREVELSYRDDIDMTFKDAIADRIDPDLKPDKEEEEVSFDEFFKDLAHEIDPKEAKEKK</sequence>
<organism evidence="3 4">
    <name type="scientific">Facklamia miroungae</name>
    <dbReference type="NCBI Taxonomy" id="120956"/>
    <lineage>
        <taxon>Bacteria</taxon>
        <taxon>Bacillati</taxon>
        <taxon>Bacillota</taxon>
        <taxon>Bacilli</taxon>
        <taxon>Lactobacillales</taxon>
        <taxon>Aerococcaceae</taxon>
        <taxon>Facklamia</taxon>
    </lineage>
</organism>
<accession>A0A1G7U5I3</accession>
<dbReference type="RefSeq" id="WP_090290223.1">
    <property type="nucleotide sequence ID" value="NZ_FNCK01000008.1"/>
</dbReference>
<proteinExistence type="inferred from homology"/>
<evidence type="ECO:0000313" key="3">
    <source>
        <dbReference type="EMBL" id="SDG42521.1"/>
    </source>
</evidence>
<name>A0A1G7U5I3_9LACT</name>